<evidence type="ECO:0000313" key="14">
    <source>
        <dbReference type="Proteomes" id="UP000278006"/>
    </source>
</evidence>
<dbReference type="PRINTS" id="PR00182">
    <property type="entry name" value="ECOLNEIPORIN"/>
</dbReference>
<dbReference type="InterPro" id="IPR023614">
    <property type="entry name" value="Porin_dom_sf"/>
</dbReference>
<organism evidence="13 14">
    <name type="scientific">Corticibacter populi</name>
    <dbReference type="NCBI Taxonomy" id="1550736"/>
    <lineage>
        <taxon>Bacteria</taxon>
        <taxon>Pseudomonadati</taxon>
        <taxon>Pseudomonadota</taxon>
        <taxon>Betaproteobacteria</taxon>
        <taxon>Burkholderiales</taxon>
        <taxon>Comamonadaceae</taxon>
        <taxon>Corticibacter</taxon>
    </lineage>
</organism>
<keyword evidence="14" id="KW-1185">Reference proteome</keyword>
<dbReference type="Proteomes" id="UP000278006">
    <property type="component" value="Unassembled WGS sequence"/>
</dbReference>
<name>A0A3M6QX92_9BURK</name>
<dbReference type="InterPro" id="IPR050298">
    <property type="entry name" value="Gram-neg_bact_OMP"/>
</dbReference>
<dbReference type="GO" id="GO:0046930">
    <property type="term" value="C:pore complex"/>
    <property type="evidence" value="ECO:0007669"/>
    <property type="project" value="UniProtKB-KW"/>
</dbReference>
<dbReference type="GO" id="GO:0034220">
    <property type="term" value="P:monoatomic ion transmembrane transport"/>
    <property type="evidence" value="ECO:0007669"/>
    <property type="project" value="InterPro"/>
</dbReference>
<feature type="domain" description="Porin" evidence="12">
    <location>
        <begin position="19"/>
        <end position="316"/>
    </location>
</feature>
<evidence type="ECO:0000256" key="11">
    <source>
        <dbReference type="SAM" id="SignalP"/>
    </source>
</evidence>
<dbReference type="InterPro" id="IPR033900">
    <property type="entry name" value="Gram_neg_porin_domain"/>
</dbReference>
<dbReference type="RefSeq" id="WP_122225734.1">
    <property type="nucleotide sequence ID" value="NZ_RDQO01000001.1"/>
</dbReference>
<keyword evidence="6 11" id="KW-0732">Signal</keyword>
<dbReference type="SUPFAM" id="SSF56935">
    <property type="entry name" value="Porins"/>
    <property type="match status" value="1"/>
</dbReference>
<dbReference type="OrthoDB" id="6975458at2"/>
<feature type="chain" id="PRO_5017969000" evidence="11">
    <location>
        <begin position="26"/>
        <end position="338"/>
    </location>
</feature>
<evidence type="ECO:0000256" key="3">
    <source>
        <dbReference type="ARBA" id="ARBA00022448"/>
    </source>
</evidence>
<dbReference type="CDD" id="cd00342">
    <property type="entry name" value="gram_neg_porins"/>
    <property type="match status" value="1"/>
</dbReference>
<dbReference type="Pfam" id="PF13609">
    <property type="entry name" value="Porin_4"/>
    <property type="match status" value="1"/>
</dbReference>
<feature type="signal peptide" evidence="11">
    <location>
        <begin position="1"/>
        <end position="25"/>
    </location>
</feature>
<dbReference type="GO" id="GO:0015288">
    <property type="term" value="F:porin activity"/>
    <property type="evidence" value="ECO:0007669"/>
    <property type="project" value="UniProtKB-KW"/>
</dbReference>
<evidence type="ECO:0000256" key="9">
    <source>
        <dbReference type="ARBA" id="ARBA00023136"/>
    </source>
</evidence>
<protein>
    <submittedName>
        <fullName evidence="13">Porin</fullName>
    </submittedName>
</protein>
<evidence type="ECO:0000256" key="10">
    <source>
        <dbReference type="ARBA" id="ARBA00023237"/>
    </source>
</evidence>
<dbReference type="PANTHER" id="PTHR34501">
    <property type="entry name" value="PROTEIN YDDL-RELATED"/>
    <property type="match status" value="1"/>
</dbReference>
<proteinExistence type="predicted"/>
<dbReference type="EMBL" id="RDQO01000001">
    <property type="protein sequence ID" value="RMX07613.1"/>
    <property type="molecule type" value="Genomic_DNA"/>
</dbReference>
<dbReference type="GO" id="GO:0009279">
    <property type="term" value="C:cell outer membrane"/>
    <property type="evidence" value="ECO:0007669"/>
    <property type="project" value="UniProtKB-SubCell"/>
</dbReference>
<evidence type="ECO:0000313" key="13">
    <source>
        <dbReference type="EMBL" id="RMX07613.1"/>
    </source>
</evidence>
<reference evidence="13 14" key="1">
    <citation type="submission" date="2018-10" db="EMBL/GenBank/DDBJ databases">
        <title>Draft genome of Cortibacter populi DSM10536.</title>
        <authorList>
            <person name="Bernier A.-M."/>
            <person name="Bernard K."/>
        </authorList>
    </citation>
    <scope>NUCLEOTIDE SEQUENCE [LARGE SCALE GENOMIC DNA]</scope>
    <source>
        <strain evidence="13 14">DSM 105136</strain>
    </source>
</reference>
<evidence type="ECO:0000256" key="5">
    <source>
        <dbReference type="ARBA" id="ARBA00022692"/>
    </source>
</evidence>
<accession>A0A3M6QX92</accession>
<comment type="caution">
    <text evidence="13">The sequence shown here is derived from an EMBL/GenBank/DDBJ whole genome shotgun (WGS) entry which is preliminary data.</text>
</comment>
<keyword evidence="8" id="KW-0626">Porin</keyword>
<sequence>MSLKIKQYPVLLAGTVLSSTLFAQAGSSLSVYGIADVGVRYTSNTDAADDSSTKLANGSRTATRLGFRGSEALSTDLQAIFTMEMGIDPTTGAAGDGTRHFNRLTFVGLKSNTLGQLTIGRQYGMIHEFLGFNGIDPLDVANHPEWSYYVGSQYTPRYDSSIRYTHKIGGFVVSAMGVIDTSKSKTSYPLGATLVYKGTNWQFGGAYMQEKPSIETSDAKRKSYSVGGTYQFDAFKLHGFYLEHKNNVTDRKDKTYAAGFGYDLSPSVKLLGEVLHTKSDLANVDGKRTAGILTAEYYLSKRTQPYVGVDYTKFSDALIPASGEDSRVGLAIGLRHRF</sequence>
<keyword evidence="4" id="KW-1134">Transmembrane beta strand</keyword>
<keyword evidence="9" id="KW-0472">Membrane</keyword>
<dbReference type="PANTHER" id="PTHR34501:SF9">
    <property type="entry name" value="MAJOR OUTER MEMBRANE PROTEIN P.IA"/>
    <property type="match status" value="1"/>
</dbReference>
<evidence type="ECO:0000256" key="4">
    <source>
        <dbReference type="ARBA" id="ARBA00022452"/>
    </source>
</evidence>
<evidence type="ECO:0000256" key="2">
    <source>
        <dbReference type="ARBA" id="ARBA00011233"/>
    </source>
</evidence>
<dbReference type="Gene3D" id="2.40.160.10">
    <property type="entry name" value="Porin"/>
    <property type="match status" value="1"/>
</dbReference>
<evidence type="ECO:0000256" key="8">
    <source>
        <dbReference type="ARBA" id="ARBA00023114"/>
    </source>
</evidence>
<comment type="subunit">
    <text evidence="2">Homotrimer.</text>
</comment>
<evidence type="ECO:0000256" key="1">
    <source>
        <dbReference type="ARBA" id="ARBA00004571"/>
    </source>
</evidence>
<keyword evidence="3" id="KW-0813">Transport</keyword>
<dbReference type="InterPro" id="IPR001702">
    <property type="entry name" value="Porin_Gram-ve"/>
</dbReference>
<evidence type="ECO:0000259" key="12">
    <source>
        <dbReference type="Pfam" id="PF13609"/>
    </source>
</evidence>
<keyword evidence="10" id="KW-0998">Cell outer membrane</keyword>
<keyword evidence="5" id="KW-0812">Transmembrane</keyword>
<comment type="subcellular location">
    <subcellularLocation>
        <location evidence="1">Cell outer membrane</location>
        <topology evidence="1">Multi-pass membrane protein</topology>
    </subcellularLocation>
</comment>
<evidence type="ECO:0000256" key="7">
    <source>
        <dbReference type="ARBA" id="ARBA00023065"/>
    </source>
</evidence>
<evidence type="ECO:0000256" key="6">
    <source>
        <dbReference type="ARBA" id="ARBA00022729"/>
    </source>
</evidence>
<keyword evidence="7" id="KW-0406">Ion transport</keyword>
<dbReference type="AlphaFoldDB" id="A0A3M6QX92"/>
<gene>
    <name evidence="13" type="ORF">D8I35_00210</name>
</gene>